<name>A0ABY5D982_9ACTN</name>
<proteinExistence type="predicted"/>
<protein>
    <submittedName>
        <fullName evidence="2">Uncharacterized protein</fullName>
    </submittedName>
</protein>
<sequence length="91" mass="9823">MRAIRPSSFVLVSLGGAAPVWALSGVLALCGFAAPMSTRLLHLAGDADTEAVALYEQRLQAVRERIDALTATARRLERHLAYHPLREGVEA</sequence>
<keyword evidence="3" id="KW-1185">Reference proteome</keyword>
<keyword evidence="1" id="KW-0175">Coiled coil</keyword>
<dbReference type="RefSeq" id="WP_254418729.1">
    <property type="nucleotide sequence ID" value="NZ_BAAAJB010000092.1"/>
</dbReference>
<dbReference type="Proteomes" id="UP001055940">
    <property type="component" value="Chromosome"/>
</dbReference>
<evidence type="ECO:0000256" key="1">
    <source>
        <dbReference type="SAM" id="Coils"/>
    </source>
</evidence>
<gene>
    <name evidence="2" type="ORF">NE857_30500</name>
</gene>
<reference evidence="2" key="1">
    <citation type="submission" date="2022-06" db="EMBL/GenBank/DDBJ databases">
        <authorList>
            <person name="Ping M."/>
        </authorList>
    </citation>
    <scope>NUCLEOTIDE SEQUENCE</scope>
    <source>
        <strain evidence="2">JCM11759T</strain>
    </source>
</reference>
<evidence type="ECO:0000313" key="3">
    <source>
        <dbReference type="Proteomes" id="UP001055940"/>
    </source>
</evidence>
<dbReference type="EMBL" id="CP099837">
    <property type="protein sequence ID" value="USY19520.1"/>
    <property type="molecule type" value="Genomic_DNA"/>
</dbReference>
<feature type="coiled-coil region" evidence="1">
    <location>
        <begin position="52"/>
        <end position="79"/>
    </location>
</feature>
<organism evidence="2 3">
    <name type="scientific">Nocardiopsis exhalans</name>
    <dbReference type="NCBI Taxonomy" id="163604"/>
    <lineage>
        <taxon>Bacteria</taxon>
        <taxon>Bacillati</taxon>
        <taxon>Actinomycetota</taxon>
        <taxon>Actinomycetes</taxon>
        <taxon>Streptosporangiales</taxon>
        <taxon>Nocardiopsidaceae</taxon>
        <taxon>Nocardiopsis</taxon>
    </lineage>
</organism>
<evidence type="ECO:0000313" key="2">
    <source>
        <dbReference type="EMBL" id="USY19520.1"/>
    </source>
</evidence>
<accession>A0ABY5D982</accession>